<dbReference type="InParanoid" id="A0A665T474"/>
<reference evidence="2" key="2">
    <citation type="submission" date="2025-08" db="UniProtKB">
        <authorList>
            <consortium name="Ensembl"/>
        </authorList>
    </citation>
    <scope>IDENTIFICATION</scope>
</reference>
<sequence length="168" mass="18829">MDFSGTWKIYSEENLEAFLREIGAPEMIVKMRKEIKPVIVIERNGKDITFTMKTPTCTKVNSCSIGEESEMTTLDGRKIKCTVREEDGKLITESDKFTSVREIQGDDMVEVSAFSPLRSAVKMRDSGWDVFLCVCVCVCIRLTCVSSSSLLQTITAGSVTFICRSRRA</sequence>
<dbReference type="Gene3D" id="2.40.128.20">
    <property type="match status" value="1"/>
</dbReference>
<accession>A0A665T474</accession>
<dbReference type="InterPro" id="IPR031259">
    <property type="entry name" value="ILBP"/>
</dbReference>
<dbReference type="Ensembl" id="ENSENLT00000004640.1">
    <property type="protein sequence ID" value="ENSENLP00000004394.1"/>
    <property type="gene ID" value="ENSENLG00000002179.1"/>
</dbReference>
<dbReference type="Pfam" id="PF14651">
    <property type="entry name" value="Lipocalin_7"/>
    <property type="match status" value="1"/>
</dbReference>
<dbReference type="InterPro" id="IPR000463">
    <property type="entry name" value="Fatty_acid-bd"/>
</dbReference>
<proteinExistence type="inferred from homology"/>
<keyword evidence="3" id="KW-1185">Reference proteome</keyword>
<reference evidence="2" key="1">
    <citation type="submission" date="2021-04" db="EMBL/GenBank/DDBJ databases">
        <authorList>
            <consortium name="Wellcome Sanger Institute Data Sharing"/>
        </authorList>
    </citation>
    <scope>NUCLEOTIDE SEQUENCE [LARGE SCALE GENOMIC DNA]</scope>
</reference>
<evidence type="ECO:0000256" key="1">
    <source>
        <dbReference type="ARBA" id="ARBA00008390"/>
    </source>
</evidence>
<dbReference type="InterPro" id="IPR012674">
    <property type="entry name" value="Calycin"/>
</dbReference>
<organism evidence="2 3">
    <name type="scientific">Echeneis naucrates</name>
    <name type="common">Live sharksucker</name>
    <dbReference type="NCBI Taxonomy" id="173247"/>
    <lineage>
        <taxon>Eukaryota</taxon>
        <taxon>Metazoa</taxon>
        <taxon>Chordata</taxon>
        <taxon>Craniata</taxon>
        <taxon>Vertebrata</taxon>
        <taxon>Euteleostomi</taxon>
        <taxon>Actinopterygii</taxon>
        <taxon>Neopterygii</taxon>
        <taxon>Teleostei</taxon>
        <taxon>Neoteleostei</taxon>
        <taxon>Acanthomorphata</taxon>
        <taxon>Carangaria</taxon>
        <taxon>Carangiformes</taxon>
        <taxon>Echeneidae</taxon>
        <taxon>Echeneis</taxon>
    </lineage>
</organism>
<reference evidence="2" key="3">
    <citation type="submission" date="2025-09" db="UniProtKB">
        <authorList>
            <consortium name="Ensembl"/>
        </authorList>
    </citation>
    <scope>IDENTIFICATION</scope>
</reference>
<protein>
    <submittedName>
        <fullName evidence="2">Fatty acid binding protein 10b, liver basic</fullName>
    </submittedName>
</protein>
<dbReference type="GO" id="GO:0008289">
    <property type="term" value="F:lipid binding"/>
    <property type="evidence" value="ECO:0007669"/>
    <property type="project" value="InterPro"/>
</dbReference>
<dbReference type="AlphaFoldDB" id="A0A665T474"/>
<gene>
    <name evidence="2" type="primary">LOC115051407</name>
</gene>
<evidence type="ECO:0000313" key="3">
    <source>
        <dbReference type="Proteomes" id="UP000472264"/>
    </source>
</evidence>
<evidence type="ECO:0000313" key="2">
    <source>
        <dbReference type="Ensembl" id="ENSENLP00000004394.1"/>
    </source>
</evidence>
<dbReference type="SUPFAM" id="SSF50814">
    <property type="entry name" value="Lipocalins"/>
    <property type="match status" value="1"/>
</dbReference>
<name>A0A665T474_ECHNA</name>
<dbReference type="PRINTS" id="PR00178">
    <property type="entry name" value="FATTYACIDBP"/>
</dbReference>
<comment type="similarity">
    <text evidence="1">Belongs to the calycin superfamily. Fatty-acid binding protein (FABP) family.</text>
</comment>
<dbReference type="Proteomes" id="UP000472264">
    <property type="component" value="Chromosome 11"/>
</dbReference>
<dbReference type="PANTHER" id="PTHR11955">
    <property type="entry name" value="FATTY ACID BINDING PROTEIN"/>
    <property type="match status" value="1"/>
</dbReference>